<feature type="compositionally biased region" description="Acidic residues" evidence="1">
    <location>
        <begin position="523"/>
        <end position="535"/>
    </location>
</feature>
<sequence length="696" mass="76836">MGLPVWRSPSSAESRDAIKLEPTATAAARSPIRRRSSQTSPRSTAGRRALGNVNATAGRRGVRLRDESSAAEMDIQLRALRQHVRAQRAALIADSRGPTRISTPPPVAPEEEENSSSSDESSVARSPGIPDPNAQTTEQIMANARVYANDAGLRENGRERDQILAERAARADGDLVQLASIRAERLRLTRSAEGENAELWSDDEARLRGLDEERRSLTRERERVIRDRDIVMSRARRSTATNAGGDNTRQHGLERSNENRTNENDELPRGVSIEQLRARFHSSQVLMAEQAARTNRPPLAMPLTQNRRSRYRPSRPTTIENDYGHAVDPSASFEWSPLRSMAPLGEQTTDRSTAVRIPAYNTWDYAHLREGIEPSSAPTGAVRATESRYSGPEMVIAGDFPPLRRVGNRTIDSPAPPARTPRLPSSNLREVWSPTSPVGGLGDRARSFSPEAEWDTMLSTIAPDATLPSADSSFTSAAASASFSASRSASADSSSRDSQSLSQSHSASSSRTHLTVPSRSDDWTCETDEDMDETEVTFTTGAPNISFPHSPPPSYRGPRLNRSTRSRGTGSGDRTPYRRGPFSRSRSWRSTSAEISRQDVPVAATSTPGTQFMFDDVSSAAEHRVISGAGEVGIDHDLMQLEGILERLARRDDIPDELWIGAGLNPSLARNLDLFARREERERRERERERRERERL</sequence>
<feature type="region of interest" description="Disordered" evidence="1">
    <location>
        <begin position="234"/>
        <end position="271"/>
    </location>
</feature>
<feature type="compositionally biased region" description="Low complexity" evidence="1">
    <location>
        <begin position="115"/>
        <end position="127"/>
    </location>
</feature>
<feature type="compositionally biased region" description="Low complexity" evidence="1">
    <location>
        <begin position="487"/>
        <end position="514"/>
    </location>
</feature>
<organism evidence="2 3">
    <name type="scientific">Tothia fuscella</name>
    <dbReference type="NCBI Taxonomy" id="1048955"/>
    <lineage>
        <taxon>Eukaryota</taxon>
        <taxon>Fungi</taxon>
        <taxon>Dikarya</taxon>
        <taxon>Ascomycota</taxon>
        <taxon>Pezizomycotina</taxon>
        <taxon>Dothideomycetes</taxon>
        <taxon>Pleosporomycetidae</taxon>
        <taxon>Venturiales</taxon>
        <taxon>Cylindrosympodiaceae</taxon>
        <taxon>Tothia</taxon>
    </lineage>
</organism>
<feature type="compositionally biased region" description="Polar residues" evidence="1">
    <location>
        <begin position="584"/>
        <end position="594"/>
    </location>
</feature>
<dbReference type="OrthoDB" id="3946700at2759"/>
<feature type="region of interest" description="Disordered" evidence="1">
    <location>
        <begin position="90"/>
        <end position="135"/>
    </location>
</feature>
<reference evidence="2" key="1">
    <citation type="journal article" date="2020" name="Stud. Mycol.">
        <title>101 Dothideomycetes genomes: a test case for predicting lifestyles and emergence of pathogens.</title>
        <authorList>
            <person name="Haridas S."/>
            <person name="Albert R."/>
            <person name="Binder M."/>
            <person name="Bloem J."/>
            <person name="Labutti K."/>
            <person name="Salamov A."/>
            <person name="Andreopoulos B."/>
            <person name="Baker S."/>
            <person name="Barry K."/>
            <person name="Bills G."/>
            <person name="Bluhm B."/>
            <person name="Cannon C."/>
            <person name="Castanera R."/>
            <person name="Culley D."/>
            <person name="Daum C."/>
            <person name="Ezra D."/>
            <person name="Gonzalez J."/>
            <person name="Henrissat B."/>
            <person name="Kuo A."/>
            <person name="Liang C."/>
            <person name="Lipzen A."/>
            <person name="Lutzoni F."/>
            <person name="Magnuson J."/>
            <person name="Mondo S."/>
            <person name="Nolan M."/>
            <person name="Ohm R."/>
            <person name="Pangilinan J."/>
            <person name="Park H.-J."/>
            <person name="Ramirez L."/>
            <person name="Alfaro M."/>
            <person name="Sun H."/>
            <person name="Tritt A."/>
            <person name="Yoshinaga Y."/>
            <person name="Zwiers L.-H."/>
            <person name="Turgeon B."/>
            <person name="Goodwin S."/>
            <person name="Spatafora J."/>
            <person name="Crous P."/>
            <person name="Grigoriev I."/>
        </authorList>
    </citation>
    <scope>NUCLEOTIDE SEQUENCE</scope>
    <source>
        <strain evidence="2">CBS 130266</strain>
    </source>
</reference>
<feature type="compositionally biased region" description="Polar residues" evidence="1">
    <location>
        <begin position="423"/>
        <end position="436"/>
    </location>
</feature>
<evidence type="ECO:0000313" key="3">
    <source>
        <dbReference type="Proteomes" id="UP000800235"/>
    </source>
</evidence>
<feature type="compositionally biased region" description="Basic and acidic residues" evidence="1">
    <location>
        <begin position="248"/>
        <end position="268"/>
    </location>
</feature>
<feature type="compositionally biased region" description="Polar residues" evidence="1">
    <location>
        <begin position="238"/>
        <end position="247"/>
    </location>
</feature>
<evidence type="ECO:0000313" key="2">
    <source>
        <dbReference type="EMBL" id="KAF2431905.1"/>
    </source>
</evidence>
<evidence type="ECO:0000256" key="1">
    <source>
        <dbReference type="SAM" id="MobiDB-lite"/>
    </source>
</evidence>
<protein>
    <submittedName>
        <fullName evidence="2">Uncharacterized protein</fullName>
    </submittedName>
</protein>
<feature type="region of interest" description="Disordered" evidence="1">
    <location>
        <begin position="1"/>
        <end position="68"/>
    </location>
</feature>
<feature type="region of interest" description="Disordered" evidence="1">
    <location>
        <begin position="290"/>
        <end position="325"/>
    </location>
</feature>
<dbReference type="EMBL" id="MU007029">
    <property type="protein sequence ID" value="KAF2431905.1"/>
    <property type="molecule type" value="Genomic_DNA"/>
</dbReference>
<feature type="region of interest" description="Disordered" evidence="1">
    <location>
        <begin position="405"/>
        <end position="446"/>
    </location>
</feature>
<dbReference type="AlphaFoldDB" id="A0A9P4NTI9"/>
<proteinExistence type="predicted"/>
<comment type="caution">
    <text evidence="2">The sequence shown here is derived from an EMBL/GenBank/DDBJ whole genome shotgun (WGS) entry which is preliminary data.</text>
</comment>
<gene>
    <name evidence="2" type="ORF">EJ08DRAFT_732977</name>
</gene>
<keyword evidence="3" id="KW-1185">Reference proteome</keyword>
<name>A0A9P4NTI9_9PEZI</name>
<dbReference type="Proteomes" id="UP000800235">
    <property type="component" value="Unassembled WGS sequence"/>
</dbReference>
<accession>A0A9P4NTI9</accession>
<feature type="region of interest" description="Disordered" evidence="1">
    <location>
        <begin position="487"/>
        <end position="594"/>
    </location>
</feature>